<comment type="caution">
    <text evidence="4">The sequence shown here is derived from an EMBL/GenBank/DDBJ whole genome shotgun (WGS) entry which is preliminary data.</text>
</comment>
<keyword evidence="5" id="KW-1185">Reference proteome</keyword>
<dbReference type="InterPro" id="IPR001789">
    <property type="entry name" value="Sig_transdc_resp-reg_receiver"/>
</dbReference>
<accession>A0AAP2DWN9</accession>
<organism evidence="4 5">
    <name type="scientific">Dawidia cretensis</name>
    <dbReference type="NCBI Taxonomy" id="2782350"/>
    <lineage>
        <taxon>Bacteria</taxon>
        <taxon>Pseudomonadati</taxon>
        <taxon>Bacteroidota</taxon>
        <taxon>Cytophagia</taxon>
        <taxon>Cytophagales</taxon>
        <taxon>Chryseotaleaceae</taxon>
        <taxon>Dawidia</taxon>
    </lineage>
</organism>
<dbReference type="Pfam" id="PF00072">
    <property type="entry name" value="Response_reg"/>
    <property type="match status" value="1"/>
</dbReference>
<dbReference type="GO" id="GO:0003677">
    <property type="term" value="F:DNA binding"/>
    <property type="evidence" value="ECO:0007669"/>
    <property type="project" value="UniProtKB-KW"/>
</dbReference>
<dbReference type="AlphaFoldDB" id="A0AAP2DWN9"/>
<dbReference type="Pfam" id="PF04397">
    <property type="entry name" value="LytTR"/>
    <property type="match status" value="1"/>
</dbReference>
<dbReference type="Gene3D" id="2.40.50.1020">
    <property type="entry name" value="LytTr DNA-binding domain"/>
    <property type="match status" value="1"/>
</dbReference>
<feature type="modified residue" description="4-aspartylphosphate" evidence="1">
    <location>
        <position position="55"/>
    </location>
</feature>
<reference evidence="4 5" key="1">
    <citation type="submission" date="2021-05" db="EMBL/GenBank/DDBJ databases">
        <title>A Polyphasic approach of four new species of the genus Ohtaekwangia: Ohtaekwangia histidinii sp. nov., Ohtaekwangia cretensis sp. nov., Ohtaekwangia indiensis sp. nov., Ohtaekwangia reichenbachii sp. nov. from diverse environment.</title>
        <authorList>
            <person name="Octaviana S."/>
        </authorList>
    </citation>
    <scope>NUCLEOTIDE SEQUENCE [LARGE SCALE GENOMIC DNA]</scope>
    <source>
        <strain evidence="4 5">PWU5</strain>
    </source>
</reference>
<feature type="domain" description="Response regulatory" evidence="2">
    <location>
        <begin position="3"/>
        <end position="116"/>
    </location>
</feature>
<dbReference type="PANTHER" id="PTHR37299:SF1">
    <property type="entry name" value="STAGE 0 SPORULATION PROTEIN A HOMOLOG"/>
    <property type="match status" value="1"/>
</dbReference>
<dbReference type="EMBL" id="JAHESE010000002">
    <property type="protein sequence ID" value="MBT1707482.1"/>
    <property type="molecule type" value="Genomic_DNA"/>
</dbReference>
<dbReference type="PROSITE" id="PS50110">
    <property type="entry name" value="RESPONSE_REGULATORY"/>
    <property type="match status" value="1"/>
</dbReference>
<evidence type="ECO:0000313" key="4">
    <source>
        <dbReference type="EMBL" id="MBT1707482.1"/>
    </source>
</evidence>
<dbReference type="RefSeq" id="WP_254083068.1">
    <property type="nucleotide sequence ID" value="NZ_JAHESE010000002.1"/>
</dbReference>
<name>A0AAP2DWN9_9BACT</name>
<evidence type="ECO:0000256" key="1">
    <source>
        <dbReference type="PROSITE-ProRule" id="PRU00169"/>
    </source>
</evidence>
<dbReference type="PANTHER" id="PTHR37299">
    <property type="entry name" value="TRANSCRIPTIONAL REGULATOR-RELATED"/>
    <property type="match status" value="1"/>
</dbReference>
<dbReference type="GO" id="GO:0000156">
    <property type="term" value="F:phosphorelay response regulator activity"/>
    <property type="evidence" value="ECO:0007669"/>
    <property type="project" value="InterPro"/>
</dbReference>
<dbReference type="InterPro" id="IPR046947">
    <property type="entry name" value="LytR-like"/>
</dbReference>
<dbReference type="SMART" id="SM00850">
    <property type="entry name" value="LytTR"/>
    <property type="match status" value="1"/>
</dbReference>
<dbReference type="PROSITE" id="PS50930">
    <property type="entry name" value="HTH_LYTTR"/>
    <property type="match status" value="1"/>
</dbReference>
<dbReference type="InterPro" id="IPR011006">
    <property type="entry name" value="CheY-like_superfamily"/>
</dbReference>
<proteinExistence type="predicted"/>
<protein>
    <submittedName>
        <fullName evidence="4">LytTR family DNA-binding domain-containing protein</fullName>
    </submittedName>
</protein>
<keyword evidence="4" id="KW-0238">DNA-binding</keyword>
<dbReference type="Gene3D" id="3.40.50.2300">
    <property type="match status" value="1"/>
</dbReference>
<dbReference type="SMART" id="SM00448">
    <property type="entry name" value="REC"/>
    <property type="match status" value="1"/>
</dbReference>
<evidence type="ECO:0000259" key="2">
    <source>
        <dbReference type="PROSITE" id="PS50110"/>
    </source>
</evidence>
<evidence type="ECO:0000259" key="3">
    <source>
        <dbReference type="PROSITE" id="PS50930"/>
    </source>
</evidence>
<gene>
    <name evidence="4" type="ORF">KK062_04580</name>
</gene>
<evidence type="ECO:0000313" key="5">
    <source>
        <dbReference type="Proteomes" id="UP001319080"/>
    </source>
</evidence>
<dbReference type="Proteomes" id="UP001319080">
    <property type="component" value="Unassembled WGS sequence"/>
</dbReference>
<sequence>MITSIIVDDELKSRESLKILLEDFCENVTVKALCQNIGEAIDAIKENKPDVVFLDIQLQRETGFDLLTRLPEIDFEVIFTTAYSEYAIKAFRFSAIDYLLKPIDIEELKRALAKVEKRKGDTIATRLQQLMQNLRTGSTDNYKLTLPTSDGLLFVKIQDILYCEASSNYTEITFADGKKCIVSRTLKEYEDLLADHNFYRIHNSYLINLNAIKKYVRGEGGYVIMNNDKSLDVSKRKKEGFLSRIGSKL</sequence>
<dbReference type="SUPFAM" id="SSF52172">
    <property type="entry name" value="CheY-like"/>
    <property type="match status" value="1"/>
</dbReference>
<dbReference type="InterPro" id="IPR007492">
    <property type="entry name" value="LytTR_DNA-bd_dom"/>
</dbReference>
<keyword evidence="1" id="KW-0597">Phosphoprotein</keyword>
<feature type="domain" description="HTH LytTR-type" evidence="3">
    <location>
        <begin position="144"/>
        <end position="247"/>
    </location>
</feature>